<organism evidence="7">
    <name type="scientific">hydrothermal vent metagenome</name>
    <dbReference type="NCBI Taxonomy" id="652676"/>
    <lineage>
        <taxon>unclassified sequences</taxon>
        <taxon>metagenomes</taxon>
        <taxon>ecological metagenomes</taxon>
    </lineage>
</organism>
<dbReference type="CDD" id="cd06580">
    <property type="entry name" value="TM_PBP1_transp_TpRbsC_like"/>
    <property type="match status" value="1"/>
</dbReference>
<keyword evidence="5 6" id="KW-0472">Membrane</keyword>
<dbReference type="GO" id="GO:0005886">
    <property type="term" value="C:plasma membrane"/>
    <property type="evidence" value="ECO:0007669"/>
    <property type="project" value="UniProtKB-SubCell"/>
</dbReference>
<proteinExistence type="predicted"/>
<dbReference type="GO" id="GO:0022857">
    <property type="term" value="F:transmembrane transporter activity"/>
    <property type="evidence" value="ECO:0007669"/>
    <property type="project" value="InterPro"/>
</dbReference>
<sequence>MTTRRIIVEPRGLASTRLKLLVPVLSVVAALIVAGVFLFLTGENPLEVYVKMLDASFGSQRGVAETMISATPLILTGVAAAIAFKMQVWNIGGEGQFLMGAVFSAGIAIWLGEGSPAAVMIPAVVVAGGLGGAFWAAVSAIPRVYLGTNEIITTLMLNFIAINFVNFLIFGSSSPWRDSAIATFPTGKSIPDAARLPEFFFRLDIGIFIAVALAVVAWYLMGKTRWGFAVRVAGDSTDTARYAGISVPRKILGVFLLSGAFAGFAGGLFVSGPVGALDPRSLILNLGFTGIIVAALARLNLIAIIPVAVLMGALNNSGPSLQSIGVPTATVAMLQGAILLFAVAGEFLIENRIRRPDAAPVSASPEPETA</sequence>
<feature type="transmembrane region" description="Helical" evidence="6">
    <location>
        <begin position="199"/>
        <end position="221"/>
    </location>
</feature>
<feature type="transmembrane region" description="Helical" evidence="6">
    <location>
        <begin position="251"/>
        <end position="270"/>
    </location>
</feature>
<gene>
    <name evidence="7" type="ORF">MNBD_ACTINO01-1687</name>
</gene>
<dbReference type="PANTHER" id="PTHR47089:SF1">
    <property type="entry name" value="GUANOSINE ABC TRANSPORTER PERMEASE PROTEIN NUPP"/>
    <property type="match status" value="1"/>
</dbReference>
<feature type="transmembrane region" description="Helical" evidence="6">
    <location>
        <begin position="62"/>
        <end position="84"/>
    </location>
</feature>
<evidence type="ECO:0000256" key="4">
    <source>
        <dbReference type="ARBA" id="ARBA00022989"/>
    </source>
</evidence>
<evidence type="ECO:0000256" key="3">
    <source>
        <dbReference type="ARBA" id="ARBA00022692"/>
    </source>
</evidence>
<evidence type="ECO:0000256" key="2">
    <source>
        <dbReference type="ARBA" id="ARBA00022475"/>
    </source>
</evidence>
<feature type="transmembrane region" description="Helical" evidence="6">
    <location>
        <begin position="282"/>
        <end position="314"/>
    </location>
</feature>
<comment type="subcellular location">
    <subcellularLocation>
        <location evidence="1">Cell membrane</location>
        <topology evidence="1">Multi-pass membrane protein</topology>
    </subcellularLocation>
</comment>
<protein>
    <recommendedName>
        <fullName evidence="8">Nucleoside ABC transporter, permease protein 1</fullName>
    </recommendedName>
</protein>
<keyword evidence="2" id="KW-1003">Cell membrane</keyword>
<accession>A0A3B0SGW2</accession>
<dbReference type="Pfam" id="PF02653">
    <property type="entry name" value="BPD_transp_2"/>
    <property type="match status" value="1"/>
</dbReference>
<feature type="transmembrane region" description="Helical" evidence="6">
    <location>
        <begin position="118"/>
        <end position="138"/>
    </location>
</feature>
<keyword evidence="4 6" id="KW-1133">Transmembrane helix</keyword>
<feature type="transmembrane region" description="Helical" evidence="6">
    <location>
        <begin position="150"/>
        <end position="170"/>
    </location>
</feature>
<reference evidence="7" key="1">
    <citation type="submission" date="2018-06" db="EMBL/GenBank/DDBJ databases">
        <authorList>
            <person name="Zhirakovskaya E."/>
        </authorList>
    </citation>
    <scope>NUCLEOTIDE SEQUENCE</scope>
</reference>
<feature type="transmembrane region" description="Helical" evidence="6">
    <location>
        <begin position="20"/>
        <end position="42"/>
    </location>
</feature>
<feature type="transmembrane region" description="Helical" evidence="6">
    <location>
        <begin position="96"/>
        <end position="112"/>
    </location>
</feature>
<keyword evidence="3 6" id="KW-0812">Transmembrane</keyword>
<evidence type="ECO:0000256" key="5">
    <source>
        <dbReference type="ARBA" id="ARBA00023136"/>
    </source>
</evidence>
<dbReference type="AlphaFoldDB" id="A0A3B0SGW2"/>
<feature type="transmembrane region" description="Helical" evidence="6">
    <location>
        <begin position="326"/>
        <end position="349"/>
    </location>
</feature>
<dbReference type="PANTHER" id="PTHR47089">
    <property type="entry name" value="ABC TRANSPORTER, PERMEASE PROTEIN"/>
    <property type="match status" value="1"/>
</dbReference>
<evidence type="ECO:0000313" key="7">
    <source>
        <dbReference type="EMBL" id="VAW01692.1"/>
    </source>
</evidence>
<dbReference type="EMBL" id="UOEI01000306">
    <property type="protein sequence ID" value="VAW01692.1"/>
    <property type="molecule type" value="Genomic_DNA"/>
</dbReference>
<evidence type="ECO:0000256" key="6">
    <source>
        <dbReference type="SAM" id="Phobius"/>
    </source>
</evidence>
<evidence type="ECO:0008006" key="8">
    <source>
        <dbReference type="Google" id="ProtNLM"/>
    </source>
</evidence>
<name>A0A3B0SGW2_9ZZZZ</name>
<evidence type="ECO:0000256" key="1">
    <source>
        <dbReference type="ARBA" id="ARBA00004651"/>
    </source>
</evidence>
<dbReference type="InterPro" id="IPR001851">
    <property type="entry name" value="ABC_transp_permease"/>
</dbReference>